<accession>A0A8J8T3U8</accession>
<dbReference type="InterPro" id="IPR035892">
    <property type="entry name" value="C2_domain_sf"/>
</dbReference>
<evidence type="ECO:0000259" key="2">
    <source>
        <dbReference type="PROSITE" id="PS50004"/>
    </source>
</evidence>
<evidence type="ECO:0000313" key="3">
    <source>
        <dbReference type="EMBL" id="TNV80511.1"/>
    </source>
</evidence>
<feature type="compositionally biased region" description="Polar residues" evidence="1">
    <location>
        <begin position="169"/>
        <end position="182"/>
    </location>
</feature>
<dbReference type="Gene3D" id="2.60.40.150">
    <property type="entry name" value="C2 domain"/>
    <property type="match status" value="1"/>
</dbReference>
<evidence type="ECO:0000256" key="1">
    <source>
        <dbReference type="SAM" id="MobiDB-lite"/>
    </source>
</evidence>
<dbReference type="EMBL" id="RRYP01007423">
    <property type="protein sequence ID" value="TNV80511.1"/>
    <property type="molecule type" value="Genomic_DNA"/>
</dbReference>
<dbReference type="PROSITE" id="PS50004">
    <property type="entry name" value="C2"/>
    <property type="match status" value="1"/>
</dbReference>
<comment type="caution">
    <text evidence="3">The sequence shown here is derived from an EMBL/GenBank/DDBJ whole genome shotgun (WGS) entry which is preliminary data.</text>
</comment>
<feature type="domain" description="C2" evidence="2">
    <location>
        <begin position="206"/>
        <end position="324"/>
    </location>
</feature>
<dbReference type="OrthoDB" id="447506at2759"/>
<gene>
    <name evidence="3" type="ORF">FGO68_gene8729</name>
</gene>
<dbReference type="Proteomes" id="UP000785679">
    <property type="component" value="Unassembled WGS sequence"/>
</dbReference>
<dbReference type="InterPro" id="IPR052981">
    <property type="entry name" value="Ingression_C2_domain"/>
</dbReference>
<dbReference type="SMART" id="SM00239">
    <property type="entry name" value="C2"/>
    <property type="match status" value="1"/>
</dbReference>
<protein>
    <recommendedName>
        <fullName evidence="2">C2 domain-containing protein</fullName>
    </recommendedName>
</protein>
<dbReference type="PANTHER" id="PTHR47052:SF3">
    <property type="entry name" value="INGRESSION PROTEIN 1"/>
    <property type="match status" value="1"/>
</dbReference>
<dbReference type="InterPro" id="IPR000008">
    <property type="entry name" value="C2_dom"/>
</dbReference>
<dbReference type="PANTHER" id="PTHR47052">
    <property type="entry name" value="CONSERVED SERINE PROLINE-RICH PROTEIN (AFU_ORTHOLOGUE AFUA_2G01790)"/>
    <property type="match status" value="1"/>
</dbReference>
<feature type="region of interest" description="Disordered" evidence="1">
    <location>
        <begin position="169"/>
        <end position="191"/>
    </location>
</feature>
<evidence type="ECO:0000313" key="4">
    <source>
        <dbReference type="Proteomes" id="UP000785679"/>
    </source>
</evidence>
<keyword evidence="4" id="KW-1185">Reference proteome</keyword>
<dbReference type="SUPFAM" id="SSF49562">
    <property type="entry name" value="C2 domain (Calcium/lipid-binding domain, CaLB)"/>
    <property type="match status" value="1"/>
</dbReference>
<reference evidence="3" key="1">
    <citation type="submission" date="2019-06" db="EMBL/GenBank/DDBJ databases">
        <authorList>
            <person name="Zheng W."/>
        </authorList>
    </citation>
    <scope>NUCLEOTIDE SEQUENCE</scope>
    <source>
        <strain evidence="3">QDHG01</strain>
    </source>
</reference>
<proteinExistence type="predicted"/>
<organism evidence="3 4">
    <name type="scientific">Halteria grandinella</name>
    <dbReference type="NCBI Taxonomy" id="5974"/>
    <lineage>
        <taxon>Eukaryota</taxon>
        <taxon>Sar</taxon>
        <taxon>Alveolata</taxon>
        <taxon>Ciliophora</taxon>
        <taxon>Intramacronucleata</taxon>
        <taxon>Spirotrichea</taxon>
        <taxon>Stichotrichia</taxon>
        <taxon>Sporadotrichida</taxon>
        <taxon>Halteriidae</taxon>
        <taxon>Halteria</taxon>
    </lineage>
</organism>
<sequence>MLIQCYDEDIFVDDLVGQCSFSIYELCHGLKTYASWFYIDYKGDTAGSLYLEIKSVLRLEKFGDQEYKRKSLQQGAPLLTQYSTLDQSAQNSLNQSRNSLGNRDFTKGSNTFLSKFSLESENMKASSRRSDIFAQDQQQSLKPADLRAIERQSATIVVQALEDHQIVKSRNQSNQELPNVQLASRKESRSSLVEDKQIQSMARKSDLSNKQQIKENKISEYTTQGMAQISIIKARLLNNAEFVLGKMDPYISLKCKDSTVKTRVLHECGLAPEWREDFGMRVDSTFDEITIQCFDKDILMDDLIGETTLKIYTILNKFGEDRYVSLYKNGKKTGDLLIEATFNENSTQGSSIQSSVTSSPSSQLQSPAYQRSQLQRFSPQIGIAGSHIDSVIPVAAATPQYISNKSTLMGGLQVSRNSNGISNKRSTMAMTGMATLSNTSTIQRMRLVREDLRAHV</sequence>
<dbReference type="AlphaFoldDB" id="A0A8J8T3U8"/>
<name>A0A8J8T3U8_HALGN</name>
<dbReference type="Pfam" id="PF00168">
    <property type="entry name" value="C2"/>
    <property type="match status" value="1"/>
</dbReference>